<organism evidence="1">
    <name type="scientific">uncultured Truepera sp</name>
    <dbReference type="NCBI Taxonomy" id="543023"/>
    <lineage>
        <taxon>Bacteria</taxon>
        <taxon>Thermotogati</taxon>
        <taxon>Deinococcota</taxon>
        <taxon>Deinococci</taxon>
        <taxon>Trueperales</taxon>
        <taxon>Trueperaceae</taxon>
        <taxon>Truepera</taxon>
        <taxon>environmental samples</taxon>
    </lineage>
</organism>
<name>A0A6J4VYQ1_9DEIN</name>
<proteinExistence type="predicted"/>
<dbReference type="EMBL" id="CADCWP010000360">
    <property type="protein sequence ID" value="CAA9588394.1"/>
    <property type="molecule type" value="Genomic_DNA"/>
</dbReference>
<protein>
    <submittedName>
        <fullName evidence="1">Uncharacterized protein</fullName>
    </submittedName>
</protein>
<accession>A0A6J4VYQ1</accession>
<reference evidence="1" key="1">
    <citation type="submission" date="2020-02" db="EMBL/GenBank/DDBJ databases">
        <authorList>
            <person name="Meier V. D."/>
        </authorList>
    </citation>
    <scope>NUCLEOTIDE SEQUENCE</scope>
    <source>
        <strain evidence="1">AVDCRST_MAG86</strain>
    </source>
</reference>
<sequence length="38" mass="4158">MDVVLAAQQVLLISACSHSLGRFTVGKPRGELHDRHKS</sequence>
<dbReference type="AlphaFoldDB" id="A0A6J4VYQ1"/>
<evidence type="ECO:0000313" key="1">
    <source>
        <dbReference type="EMBL" id="CAA9588394.1"/>
    </source>
</evidence>
<gene>
    <name evidence="1" type="ORF">AVDCRST_MAG86-4096</name>
</gene>